<feature type="compositionally biased region" description="Basic and acidic residues" evidence="1">
    <location>
        <begin position="1"/>
        <end position="15"/>
    </location>
</feature>
<name>A0ABD2A9T3_VESSQ</name>
<dbReference type="Proteomes" id="UP001607302">
    <property type="component" value="Unassembled WGS sequence"/>
</dbReference>
<feature type="region of interest" description="Disordered" evidence="1">
    <location>
        <begin position="1"/>
        <end position="29"/>
    </location>
</feature>
<comment type="caution">
    <text evidence="2">The sequence shown here is derived from an EMBL/GenBank/DDBJ whole genome shotgun (WGS) entry which is preliminary data.</text>
</comment>
<dbReference type="AlphaFoldDB" id="A0ABD2A9T3"/>
<sequence>MEASREDGMKWEMEGKGLGNTHGKRDSQTRRLVELEKVPLGSHSLLSSRLERWTERVPGKQQELFIEKSRSIMISDKRICIDSRQRPLENRRKFFTTRLRGAIKGRSSRSLCFITSELTTERPFATNEAQGAGRPMVYPPNQTVTANEGEPLDVIVEFCAEPSYTRVFWMSEQQVYVPGAPSRDGIQALAIEVNDFTRSEFQLLFFLTNVHKLCFAISQLLVKLL</sequence>
<keyword evidence="3" id="KW-1185">Reference proteome</keyword>
<reference evidence="2 3" key="1">
    <citation type="journal article" date="2024" name="Ann. Entomol. Soc. Am.">
        <title>Genomic analyses of the southern and eastern yellowjacket wasps (Hymenoptera: Vespidae) reveal evolutionary signatures of social life.</title>
        <authorList>
            <person name="Catto M.A."/>
            <person name="Caine P.B."/>
            <person name="Orr S.E."/>
            <person name="Hunt B.G."/>
            <person name="Goodisman M.A.D."/>
        </authorList>
    </citation>
    <scope>NUCLEOTIDE SEQUENCE [LARGE SCALE GENOMIC DNA]</scope>
    <source>
        <strain evidence="2">233</strain>
        <tissue evidence="2">Head and thorax</tissue>
    </source>
</reference>
<protein>
    <submittedName>
        <fullName evidence="2">Irregular chiasm C-roughest protein isoform X1</fullName>
    </submittedName>
</protein>
<dbReference type="EMBL" id="JAUDFV010000153">
    <property type="protein sequence ID" value="KAL2717386.1"/>
    <property type="molecule type" value="Genomic_DNA"/>
</dbReference>
<evidence type="ECO:0000313" key="2">
    <source>
        <dbReference type="EMBL" id="KAL2717386.1"/>
    </source>
</evidence>
<proteinExistence type="predicted"/>
<evidence type="ECO:0000256" key="1">
    <source>
        <dbReference type="SAM" id="MobiDB-lite"/>
    </source>
</evidence>
<accession>A0ABD2A9T3</accession>
<gene>
    <name evidence="2" type="ORF">V1478_013086</name>
</gene>
<organism evidence="2 3">
    <name type="scientific">Vespula squamosa</name>
    <name type="common">Southern yellow jacket</name>
    <name type="synonym">Wasp</name>
    <dbReference type="NCBI Taxonomy" id="30214"/>
    <lineage>
        <taxon>Eukaryota</taxon>
        <taxon>Metazoa</taxon>
        <taxon>Ecdysozoa</taxon>
        <taxon>Arthropoda</taxon>
        <taxon>Hexapoda</taxon>
        <taxon>Insecta</taxon>
        <taxon>Pterygota</taxon>
        <taxon>Neoptera</taxon>
        <taxon>Endopterygota</taxon>
        <taxon>Hymenoptera</taxon>
        <taxon>Apocrita</taxon>
        <taxon>Aculeata</taxon>
        <taxon>Vespoidea</taxon>
        <taxon>Vespidae</taxon>
        <taxon>Vespinae</taxon>
        <taxon>Vespula</taxon>
    </lineage>
</organism>
<evidence type="ECO:0000313" key="3">
    <source>
        <dbReference type="Proteomes" id="UP001607302"/>
    </source>
</evidence>